<evidence type="ECO:0000256" key="2">
    <source>
        <dbReference type="SAM" id="Phobius"/>
    </source>
</evidence>
<reference evidence="5" key="1">
    <citation type="submission" date="2015-04" db="UniProtKB">
        <authorList>
            <consortium name="EnsemblPlants"/>
        </authorList>
    </citation>
    <scope>IDENTIFICATION</scope>
</reference>
<feature type="transmembrane region" description="Helical" evidence="2">
    <location>
        <begin position="93"/>
        <end position="111"/>
    </location>
</feature>
<dbReference type="EnsemblPlants" id="OMERI04G02120.1">
    <property type="protein sequence ID" value="OMERI04G02120.1"/>
    <property type="gene ID" value="OMERI04G02120"/>
</dbReference>
<feature type="transmembrane region" description="Helical" evidence="2">
    <location>
        <begin position="34"/>
        <end position="52"/>
    </location>
</feature>
<dbReference type="Gramene" id="OMERI04G02120.1">
    <property type="protein sequence ID" value="OMERI04G02120.1"/>
    <property type="gene ID" value="OMERI04G02120"/>
</dbReference>
<dbReference type="STRING" id="40149.A0A0E0DAM3"/>
<keyword evidence="2" id="KW-0812">Transmembrane</keyword>
<feature type="chain" id="PRO_5002356645" description="DUF4220 domain-containing protein" evidence="3">
    <location>
        <begin position="17"/>
        <end position="731"/>
    </location>
</feature>
<keyword evidence="2" id="KW-0472">Membrane</keyword>
<proteinExistence type="predicted"/>
<keyword evidence="2" id="KW-1133">Transmembrane helix</keyword>
<dbReference type="Pfam" id="PF04578">
    <property type="entry name" value="DUF594"/>
    <property type="match status" value="1"/>
</dbReference>
<feature type="domain" description="DUF4220" evidence="4">
    <location>
        <begin position="35"/>
        <end position="370"/>
    </location>
</feature>
<evidence type="ECO:0000256" key="3">
    <source>
        <dbReference type="SAM" id="SignalP"/>
    </source>
</evidence>
<dbReference type="PANTHER" id="PTHR31325">
    <property type="entry name" value="OS01G0798800 PROTEIN-RELATED"/>
    <property type="match status" value="1"/>
</dbReference>
<feature type="signal peptide" evidence="3">
    <location>
        <begin position="1"/>
        <end position="16"/>
    </location>
</feature>
<dbReference type="AlphaFoldDB" id="A0A0E0DAM3"/>
<sequence length="731" mass="83536">MEILLGASFLMQLVLAFSAGFRWRGDSPTLRNVIWLFYVGGDYVATLALGHLSVSGTSGKRRLVAFWAPFFLLHLGGPDSITAYELEDNQLSARYVLELVLRVAGAVYIVYKSISGSWALVPAAWLMLFVGVAKYAEKTLALHRANLANVQSSVERQQQRHHTEGGIRHPPKISFGADDDDSALVMKAHALFHICKNSMVDSSVETESDIDGAAAQTKKTLFELAWNQLLRVMEIELSLMYDFLYTKAAIIHTWYGYCIRVLSPLATAVSLVLVELSNQGGRHKQSDIIVTRVLLVATFLLESASLLRALSSTWTGFLLHSKLPPGWIRHEFLCMRRWHRFHYVITSLGWPAKAHAHRQWLGNMWELSMFQMIISREEERSASKRQYQLWDKEYQRYSGKFPIPKDVKEAIFEPVRRKLITMRNKMKWKVELTGVTTSESMTDAEQMEKMEAPLRTKWGQQVLLDHNLLKLLSSLGNELQLGILTWHIATEIYLLKSSMATNAKEGTANVTRKVNAIRKLSNYMMYLLAVRPDMLPGLVTRKLIELTCEDLARVWSDHQAKSTAADDVESSSSPSFCDVWFFAVRKFFQPHNQWRVSTRVCHGMEELANDLLNYWVKRDNGAALNKYLSRGIDLAMKLLDLERNDKADMVQVILEVWVDMLFYASYRCSKESHAKQLSQGGELTTIVWLMAEHAGLFLVNKTRKGAEEENRKNRKLAKQQRQLQRRIDALD</sequence>
<evidence type="ECO:0000313" key="5">
    <source>
        <dbReference type="EnsemblPlants" id="OMERI04G02120.1"/>
    </source>
</evidence>
<name>A0A0E0DAM3_9ORYZ</name>
<reference evidence="5" key="2">
    <citation type="submission" date="2018-05" db="EMBL/GenBank/DDBJ databases">
        <title>OmerRS3 (Oryza meridionalis Reference Sequence Version 3).</title>
        <authorList>
            <person name="Zhang J."/>
            <person name="Kudrna D."/>
            <person name="Lee S."/>
            <person name="Talag J."/>
            <person name="Welchert J."/>
            <person name="Wing R.A."/>
        </authorList>
    </citation>
    <scope>NUCLEOTIDE SEQUENCE [LARGE SCALE GENOMIC DNA]</scope>
    <source>
        <strain evidence="5">cv. OR44</strain>
    </source>
</reference>
<keyword evidence="6" id="KW-1185">Reference proteome</keyword>
<accession>A0A0E0DAM3</accession>
<organism evidence="5">
    <name type="scientific">Oryza meridionalis</name>
    <dbReference type="NCBI Taxonomy" id="40149"/>
    <lineage>
        <taxon>Eukaryota</taxon>
        <taxon>Viridiplantae</taxon>
        <taxon>Streptophyta</taxon>
        <taxon>Embryophyta</taxon>
        <taxon>Tracheophyta</taxon>
        <taxon>Spermatophyta</taxon>
        <taxon>Magnoliopsida</taxon>
        <taxon>Liliopsida</taxon>
        <taxon>Poales</taxon>
        <taxon>Poaceae</taxon>
        <taxon>BOP clade</taxon>
        <taxon>Oryzoideae</taxon>
        <taxon>Oryzeae</taxon>
        <taxon>Oryzinae</taxon>
        <taxon>Oryza</taxon>
    </lineage>
</organism>
<feature type="region of interest" description="Disordered" evidence="1">
    <location>
        <begin position="708"/>
        <end position="731"/>
    </location>
</feature>
<dbReference type="Proteomes" id="UP000008021">
    <property type="component" value="Chromosome 4"/>
</dbReference>
<protein>
    <recommendedName>
        <fullName evidence="4">DUF4220 domain-containing protein</fullName>
    </recommendedName>
</protein>
<dbReference type="Pfam" id="PF13968">
    <property type="entry name" value="DUF4220"/>
    <property type="match status" value="1"/>
</dbReference>
<dbReference type="InterPro" id="IPR007658">
    <property type="entry name" value="DUF594"/>
</dbReference>
<evidence type="ECO:0000313" key="6">
    <source>
        <dbReference type="Proteomes" id="UP000008021"/>
    </source>
</evidence>
<dbReference type="InterPro" id="IPR025315">
    <property type="entry name" value="DUF4220"/>
</dbReference>
<evidence type="ECO:0000256" key="1">
    <source>
        <dbReference type="SAM" id="MobiDB-lite"/>
    </source>
</evidence>
<keyword evidence="3" id="KW-0732">Signal</keyword>
<dbReference type="HOGENOM" id="CLU_009180_5_2_1"/>
<evidence type="ECO:0000259" key="4">
    <source>
        <dbReference type="Pfam" id="PF13968"/>
    </source>
</evidence>